<keyword evidence="2" id="KW-1185">Reference proteome</keyword>
<evidence type="ECO:0000313" key="1">
    <source>
        <dbReference type="EMBL" id="TKB96612.1"/>
    </source>
</evidence>
<comment type="caution">
    <text evidence="1">The sequence shown here is derived from an EMBL/GenBank/DDBJ whole genome shotgun (WGS) entry which is preliminary data.</text>
</comment>
<name>A0A4V5NWW6_9SPHI</name>
<dbReference type="RefSeq" id="WP_136878444.1">
    <property type="nucleotide sequence ID" value="NZ_SWBO01000016.1"/>
</dbReference>
<gene>
    <name evidence="1" type="ORF">FA045_17855</name>
</gene>
<organism evidence="1 2">
    <name type="scientific">Pedobacter cryotolerans</name>
    <dbReference type="NCBI Taxonomy" id="2571270"/>
    <lineage>
        <taxon>Bacteria</taxon>
        <taxon>Pseudomonadati</taxon>
        <taxon>Bacteroidota</taxon>
        <taxon>Sphingobacteriia</taxon>
        <taxon>Sphingobacteriales</taxon>
        <taxon>Sphingobacteriaceae</taxon>
        <taxon>Pedobacter</taxon>
    </lineage>
</organism>
<protein>
    <submittedName>
        <fullName evidence="1">Uncharacterized protein</fullName>
    </submittedName>
</protein>
<accession>A0A4V5NWW6</accession>
<sequence>MLLKLIKSIDPSKLNIDELVFLLFSHENCDFDDVTDGFYEEIVVDYDFLYKSIIDGKNSEFPIDNIDPSMLNFDILNVGGTSQSYIRELEQLRWHHVNIQEDGTIVEVYLEKSKHTLTSRAAYKGSKNAP</sequence>
<dbReference type="AlphaFoldDB" id="A0A4V5NWW6"/>
<dbReference type="Proteomes" id="UP000310477">
    <property type="component" value="Unassembled WGS sequence"/>
</dbReference>
<dbReference type="EMBL" id="SWBO01000016">
    <property type="protein sequence ID" value="TKB96612.1"/>
    <property type="molecule type" value="Genomic_DNA"/>
</dbReference>
<reference evidence="1 2" key="1">
    <citation type="submission" date="2019-04" db="EMBL/GenBank/DDBJ databases">
        <title>Pedobacter sp. AR-2-6 sp. nov., isolated from Arctic soil.</title>
        <authorList>
            <person name="Dahal R.H."/>
            <person name="Kim D.-U."/>
        </authorList>
    </citation>
    <scope>NUCLEOTIDE SEQUENCE [LARGE SCALE GENOMIC DNA]</scope>
    <source>
        <strain evidence="1 2">AR-2-6</strain>
    </source>
</reference>
<proteinExistence type="predicted"/>
<evidence type="ECO:0000313" key="2">
    <source>
        <dbReference type="Proteomes" id="UP000310477"/>
    </source>
</evidence>